<dbReference type="EMBL" id="QETB01000001">
    <property type="protein sequence ID" value="PWF27241.1"/>
    <property type="molecule type" value="Genomic_DNA"/>
</dbReference>
<dbReference type="RefSeq" id="WP_109092740.1">
    <property type="nucleotide sequence ID" value="NZ_QETB01000001.1"/>
</dbReference>
<dbReference type="AlphaFoldDB" id="A0A2V1KC02"/>
<dbReference type="Proteomes" id="UP000245283">
    <property type="component" value="Unassembled WGS sequence"/>
</dbReference>
<feature type="transmembrane region" description="Helical" evidence="5">
    <location>
        <begin position="72"/>
        <end position="91"/>
    </location>
</feature>
<evidence type="ECO:0000256" key="1">
    <source>
        <dbReference type="ARBA" id="ARBA00004141"/>
    </source>
</evidence>
<feature type="transmembrane region" description="Helical" evidence="5">
    <location>
        <begin position="6"/>
        <end position="25"/>
    </location>
</feature>
<gene>
    <name evidence="6" type="ORF">DD236_02250</name>
</gene>
<comment type="caution">
    <text evidence="6">The sequence shown here is derived from an EMBL/GenBank/DDBJ whole genome shotgun (WGS) entry which is preliminary data.</text>
</comment>
<evidence type="ECO:0000256" key="5">
    <source>
        <dbReference type="SAM" id="Phobius"/>
    </source>
</evidence>
<name>A0A2V1KC02_9ACTO</name>
<proteinExistence type="predicted"/>
<accession>A0A2V1KC02</accession>
<comment type="subcellular location">
    <subcellularLocation>
        <location evidence="1">Membrane</location>
        <topology evidence="1">Multi-pass membrane protein</topology>
    </subcellularLocation>
</comment>
<keyword evidence="7" id="KW-1185">Reference proteome</keyword>
<evidence type="ECO:0000313" key="7">
    <source>
        <dbReference type="Proteomes" id="UP000245283"/>
    </source>
</evidence>
<dbReference type="InterPro" id="IPR032808">
    <property type="entry name" value="DoxX"/>
</dbReference>
<evidence type="ECO:0000313" key="6">
    <source>
        <dbReference type="EMBL" id="PWF27241.1"/>
    </source>
</evidence>
<keyword evidence="4 5" id="KW-0472">Membrane</keyword>
<protein>
    <submittedName>
        <fullName evidence="6">DoxX family protein</fullName>
    </submittedName>
</protein>
<evidence type="ECO:0000256" key="3">
    <source>
        <dbReference type="ARBA" id="ARBA00022989"/>
    </source>
</evidence>
<dbReference type="Pfam" id="PF13564">
    <property type="entry name" value="DoxX_2"/>
    <property type="match status" value="1"/>
</dbReference>
<keyword evidence="2 5" id="KW-0812">Transmembrane</keyword>
<feature type="transmembrane region" description="Helical" evidence="5">
    <location>
        <begin position="103"/>
        <end position="119"/>
    </location>
</feature>
<dbReference type="GO" id="GO:0016020">
    <property type="term" value="C:membrane"/>
    <property type="evidence" value="ECO:0007669"/>
    <property type="project" value="UniProtKB-SubCell"/>
</dbReference>
<dbReference type="OrthoDB" id="3482063at2"/>
<keyword evidence="3 5" id="KW-1133">Transmembrane helix</keyword>
<evidence type="ECO:0000256" key="4">
    <source>
        <dbReference type="ARBA" id="ARBA00023136"/>
    </source>
</evidence>
<sequence>MTIALWIINVILALVFLGAGGMHAFQSQEKLVASGMGWAADCSPALIKTIGWLEILGAIGLIVPMATDIAPILTPLAAIGLAVVMSGAVVTHARRKESVTTEAILVVLAIASAVIGFIAI</sequence>
<reference evidence="7" key="1">
    <citation type="submission" date="2018-05" db="EMBL/GenBank/DDBJ databases">
        <authorList>
            <person name="Li Y."/>
        </authorList>
    </citation>
    <scope>NUCLEOTIDE SEQUENCE [LARGE SCALE GENOMIC DNA]</scope>
    <source>
        <strain evidence="7">sk1b4</strain>
    </source>
</reference>
<organism evidence="6 7">
    <name type="scientific">Ancrocorticia populi</name>
    <dbReference type="NCBI Taxonomy" id="2175228"/>
    <lineage>
        <taxon>Bacteria</taxon>
        <taxon>Bacillati</taxon>
        <taxon>Actinomycetota</taxon>
        <taxon>Actinomycetes</taxon>
        <taxon>Actinomycetales</taxon>
        <taxon>Actinomycetaceae</taxon>
        <taxon>Ancrocorticia</taxon>
    </lineage>
</organism>
<evidence type="ECO:0000256" key="2">
    <source>
        <dbReference type="ARBA" id="ARBA00022692"/>
    </source>
</evidence>